<proteinExistence type="predicted"/>
<feature type="compositionally biased region" description="Acidic residues" evidence="2">
    <location>
        <begin position="729"/>
        <end position="741"/>
    </location>
</feature>
<sequence length="857" mass="96326">MPERSADPALQQLEEELAAQRGQVVSQIQGPLKADGTLADEMAVRMTEAERQSPGALWEGDFDFIQGKPRILPKSRSLVMSRRQDKVASLYAKLDPHHSGVVDFAQLEELFEDLTEAEWSMACLCREEIRAERLYQRALEKEQEREKGGGAASSSDQDDTQTEVDLSVEKSTLIALMEELMAGGLGDRIVGEFLSAADESLHPFPLSLSSVAAQFKSSAVRLYGMCVDRFIYLMVGIFSTCRYRSGRAPAFDVSTSQFPHQPEVTEKSRELDLDRRVRNEKLRRALGPEAPPYAFRSTHYHLHAHIFDSRHFSGKGAHPDVSQHNIWSDNPPVKNNVTASGKQAGGAKADMEAKSTKSLPPGQASKEVAGKQKQKIAGGGEKGDPYGNRRWTVNVKNFLNDSRQVCDIRLEEERTKYSPMRLRSNLDRGLDKERIQTKHLQERHRQVHEEIKEAKDRESAIGRIRAKPEATKTFAMTQQADPHLTTAALLGLDKQERKRLKEELQSRQLAACSFHPEVSSSVPRAARSRLLKQELRERIKDWDDERADHLVRGAQSIRASRERQKSMPCLRGGKSFGPILTKEQAEKEENHRECIFQPNIERLLHRAEKEHEGAGGEGDSELSELSTVDSNGQGKPLWPWEQPGKQPRYRGPTRYMEDLHTDYLPPRSGGFKWSENLRGGYRAMHEMEFNRGDSFYGDDEKAYRYQSRDWGRYIRIAPRGIRIRGILDGGDDQEDDEEDEGWRDHLGDEGGRERTSGAPKPMPSSTARPSSVMLPHSEFPSHNDPQPKRSIVPFGDDQENETTAFGKIRPVSKSVSYADASGGAFAPPPRPSAADSQADAKLSVKALMKNMAGHLPR</sequence>
<feature type="region of interest" description="Disordered" evidence="2">
    <location>
        <begin position="327"/>
        <end position="388"/>
    </location>
</feature>
<feature type="region of interest" description="Disordered" evidence="2">
    <location>
        <begin position="609"/>
        <end position="653"/>
    </location>
</feature>
<feature type="compositionally biased region" description="Polar residues" evidence="2">
    <location>
        <begin position="327"/>
        <end position="341"/>
    </location>
</feature>
<feature type="compositionally biased region" description="Basic and acidic residues" evidence="2">
    <location>
        <begin position="742"/>
        <end position="755"/>
    </location>
</feature>
<name>A0A0G4G7R0_9ALVE</name>
<keyword evidence="1" id="KW-0175">Coiled coil</keyword>
<evidence type="ECO:0000256" key="1">
    <source>
        <dbReference type="SAM" id="Coils"/>
    </source>
</evidence>
<protein>
    <submittedName>
        <fullName evidence="3">Uncharacterized protein</fullName>
    </submittedName>
</protein>
<dbReference type="AlphaFoldDB" id="A0A0G4G7R0"/>
<feature type="coiled-coil region" evidence="1">
    <location>
        <begin position="525"/>
        <end position="552"/>
    </location>
</feature>
<organism evidence="3">
    <name type="scientific">Chromera velia CCMP2878</name>
    <dbReference type="NCBI Taxonomy" id="1169474"/>
    <lineage>
        <taxon>Eukaryota</taxon>
        <taxon>Sar</taxon>
        <taxon>Alveolata</taxon>
        <taxon>Colpodellida</taxon>
        <taxon>Chromeraceae</taxon>
        <taxon>Chromera</taxon>
    </lineage>
</organism>
<evidence type="ECO:0000256" key="2">
    <source>
        <dbReference type="SAM" id="MobiDB-lite"/>
    </source>
</evidence>
<gene>
    <name evidence="3" type="ORF">Cvel_20662</name>
</gene>
<evidence type="ECO:0000313" key="3">
    <source>
        <dbReference type="EMBL" id="CEM24745.1"/>
    </source>
</evidence>
<accession>A0A0G4G7R0</accession>
<feature type="region of interest" description="Disordered" evidence="2">
    <location>
        <begin position="725"/>
        <end position="840"/>
    </location>
</feature>
<dbReference type="VEuPathDB" id="CryptoDB:Cvel_20662"/>
<dbReference type="EMBL" id="CDMZ01000965">
    <property type="protein sequence ID" value="CEM24745.1"/>
    <property type="molecule type" value="Genomic_DNA"/>
</dbReference>
<feature type="region of interest" description="Disordered" evidence="2">
    <location>
        <begin position="556"/>
        <end position="577"/>
    </location>
</feature>
<reference evidence="3" key="1">
    <citation type="submission" date="2014-11" db="EMBL/GenBank/DDBJ databases">
        <authorList>
            <person name="Otto D Thomas"/>
            <person name="Naeem Raeece"/>
        </authorList>
    </citation>
    <scope>NUCLEOTIDE SEQUENCE</scope>
</reference>
<feature type="compositionally biased region" description="Polar residues" evidence="2">
    <location>
        <begin position="623"/>
        <end position="633"/>
    </location>
</feature>
<feature type="region of interest" description="Disordered" evidence="2">
    <location>
        <begin position="141"/>
        <end position="164"/>
    </location>
</feature>